<evidence type="ECO:0000313" key="2">
    <source>
        <dbReference type="Proteomes" id="UP000319010"/>
    </source>
</evidence>
<dbReference type="Pfam" id="PF13289">
    <property type="entry name" value="SIR2_2"/>
    <property type="match status" value="1"/>
</dbReference>
<dbReference type="EMBL" id="VICB01000003">
    <property type="protein sequence ID" value="TQD44501.1"/>
    <property type="molecule type" value="Genomic_DNA"/>
</dbReference>
<comment type="caution">
    <text evidence="1">The sequence shown here is derived from an EMBL/GenBank/DDBJ whole genome shotgun (WGS) entry which is preliminary data.</text>
</comment>
<dbReference type="RefSeq" id="WP_141423368.1">
    <property type="nucleotide sequence ID" value="NZ_JASPFB010000001.1"/>
</dbReference>
<dbReference type="SUPFAM" id="SSF52467">
    <property type="entry name" value="DHS-like NAD/FAD-binding domain"/>
    <property type="match status" value="1"/>
</dbReference>
<sequence length="553" mass="62429">MKSEFGLHGDDRYQQLKTLIAERYYDPQGNATTLAAYLDELANEDVVTSDPYETLSKAIGRSLYRKLPPKKDCENGFDSPEIPTEATLPQYIKAIVGHLVQKNVEVRVVTTNYDTHLERSLRLILKIMNSDRPKIRKKYSLNVLGNDDTTLTHSKLHPTNKSVPFIYLHGRVPGNNEEPEINCEISPRQLVFSELDYFRNKNKTAKIMTAASKDVDCMLIVGSSLNDPPLLDWIQSNKCNKGSRTSVIVAQAIDKDCYDKDCRTEEERRELVRTTWLRYNALGVDHFVPGRCFADLPMILRDAVIRMENDKDDALGITITHDELKSWSSSASDKLEDSSIVHSIFNDLLDHSHTAESILSELIESDLGKEKKVAFQIAVRLEYWLRGMAPHCGDPEYLVKIADSSGVLLDTSSRRSDSFMRRFPSRSAALRSIQLDSPELITLDTLGMRNFASRWQAFYSVPIRGTVGDSGLPYQVSLGAIVASIRLSEEHHKFNSRLDRELFSQVAARIAQKIRSGELTKEQNFTLRKVNKIMRSAAMQSMGHIVGRAASVS</sequence>
<gene>
    <name evidence="1" type="ORF">FK256_00960</name>
</gene>
<proteinExistence type="predicted"/>
<accession>A0A508A6X4</accession>
<dbReference type="Proteomes" id="UP000319010">
    <property type="component" value="Unassembled WGS sequence"/>
</dbReference>
<protein>
    <submittedName>
        <fullName evidence="1">Uncharacterized protein</fullName>
    </submittedName>
</protein>
<evidence type="ECO:0000313" key="1">
    <source>
        <dbReference type="EMBL" id="TQD44501.1"/>
    </source>
</evidence>
<name>A0A508A6X4_9ACTO</name>
<dbReference type="AlphaFoldDB" id="A0A508A6X4"/>
<reference evidence="1 2" key="1">
    <citation type="submission" date="2019-06" db="EMBL/GenBank/DDBJ databases">
        <title>Draft genome sequence of Actinomyces johnsonii CCUG 34287T.</title>
        <authorList>
            <person name="Salva-Serra F."/>
            <person name="Cardew S."/>
            <person name="Moore E."/>
        </authorList>
    </citation>
    <scope>NUCLEOTIDE SEQUENCE [LARGE SCALE GENOMIC DNA]</scope>
    <source>
        <strain evidence="1 2">CCUG 34287</strain>
    </source>
</reference>
<organism evidence="1 2">
    <name type="scientific">Actinomyces johnsonii</name>
    <dbReference type="NCBI Taxonomy" id="544581"/>
    <lineage>
        <taxon>Bacteria</taxon>
        <taxon>Bacillati</taxon>
        <taxon>Actinomycetota</taxon>
        <taxon>Actinomycetes</taxon>
        <taxon>Actinomycetales</taxon>
        <taxon>Actinomycetaceae</taxon>
        <taxon>Actinomyces</taxon>
    </lineage>
</organism>
<dbReference type="InterPro" id="IPR029035">
    <property type="entry name" value="DHS-like_NAD/FAD-binding_dom"/>
</dbReference>